<reference evidence="12 13" key="1">
    <citation type="submission" date="2021-01" db="EMBL/GenBank/DDBJ databases">
        <authorList>
            <person name="Ruan W."/>
            <person name="Khan S.A."/>
            <person name="Jeon C.O."/>
        </authorList>
    </citation>
    <scope>NUCLEOTIDE SEQUENCE [LARGE SCALE GENOMIC DNA]</scope>
    <source>
        <strain evidence="12 13">R798</strain>
    </source>
</reference>
<evidence type="ECO:0000256" key="1">
    <source>
        <dbReference type="ARBA" id="ARBA00001913"/>
    </source>
</evidence>
<feature type="compositionally biased region" description="Polar residues" evidence="9">
    <location>
        <begin position="459"/>
        <end position="473"/>
    </location>
</feature>
<dbReference type="InterPro" id="IPR012334">
    <property type="entry name" value="Pectin_lyas_fold"/>
</dbReference>
<comment type="similarity">
    <text evidence="8">Belongs to the polysaccharide lyase 9 family.</text>
</comment>
<feature type="domain" description="DUF1565" evidence="10">
    <location>
        <begin position="64"/>
        <end position="101"/>
    </location>
</feature>
<sequence>MNKLVSLASEHRVRAMLCSSLPLLLAACGGSDSGSLQAPDQAPQFAAVTYNGTAAPADLHVSPTGSDSNAGTQSAPFKTILQASRKATPGVTIRVAPGVYAGGFQTTVSGTAEARIRYLSTTRFGAKIVPPASSSNTRAWDNRGSYVDIEGFEVDGTKAQAGTQWLNGIYTAGSYGTVRGNYVHHIAKTVPCASSGGGIGSDSYYKGIANDVVGNIVHDVGPSGCAFYLGIYINSAQSKVINNLVYNISNAGIRLWHDATNNLVTNNTVFNSGIGVVVSGNGGYLGTAPNDYTRVANNIIYDNASYGIQEVGSTGTHNSYPFNLVYKNRGYNFMLNNGLQALGTVNADPQFVNYIRTGGGDYHPAVTSPAVKAALPAASPSTDLEGTVRSTTTGFDIGALQRAGAATGPAPEPTPEPTPTPPPEPTPEPTPTPPPEPTPTPPPEPAPTPVPQPIPATTYNYYVSPTGSDSNPGTKAAPFRTIVRASQVAKPSTTVHVAPGNYSGGFRTSVSGTATGRIYFVSTTKWGAKIVPPANSSNNVAWDNRGSYIDIIGFEVDGRKIQSGTKWAYGIYNGGSYDMIRNNYVHHIANTIACTSGGGSAIGVDSYYKGIKSDVIGNLVHDIGPAGCHFVQGIYISTSGTVKNNVVYRVAEAAIHLWHDANNVIITNNTVTTSGTGIIVGGGDYYFTTAGADNVHVHNNIVYDNKYGISEQGKTGLKNTYRNNLVYQNTYNWTLKNGLTHSGTVAAVPQFASYSRTGTSNDFHLNSGSPAIGKGVNSSYVLPYDFDGMPRTTATGFDIGAYQH</sequence>
<evidence type="ECO:0000256" key="5">
    <source>
        <dbReference type="ARBA" id="ARBA00022729"/>
    </source>
</evidence>
<organism evidence="12 13">
    <name type="scientific">Massilia soli</name>
    <dbReference type="NCBI Taxonomy" id="2792854"/>
    <lineage>
        <taxon>Bacteria</taxon>
        <taxon>Pseudomonadati</taxon>
        <taxon>Pseudomonadota</taxon>
        <taxon>Betaproteobacteria</taxon>
        <taxon>Burkholderiales</taxon>
        <taxon>Oxalobacteraceae</taxon>
        <taxon>Telluria group</taxon>
        <taxon>Massilia</taxon>
    </lineage>
</organism>
<keyword evidence="4" id="KW-0479">Metal-binding</keyword>
<name>A0ABS7SMB1_9BURK</name>
<evidence type="ECO:0000256" key="8">
    <source>
        <dbReference type="ARBA" id="ARBA00038263"/>
    </source>
</evidence>
<dbReference type="InterPro" id="IPR052052">
    <property type="entry name" value="Polysaccharide_Lyase_9"/>
</dbReference>
<keyword evidence="3" id="KW-0964">Secreted</keyword>
<feature type="region of interest" description="Disordered" evidence="9">
    <location>
        <begin position="403"/>
        <end position="476"/>
    </location>
</feature>
<dbReference type="Gene3D" id="2.160.20.10">
    <property type="entry name" value="Single-stranded right-handed beta-helix, Pectin lyase-like"/>
    <property type="match status" value="2"/>
</dbReference>
<evidence type="ECO:0000259" key="10">
    <source>
        <dbReference type="Pfam" id="PF07602"/>
    </source>
</evidence>
<dbReference type="NCBIfam" id="NF041518">
    <property type="entry name" value="choice_anch_Q"/>
    <property type="match status" value="1"/>
</dbReference>
<dbReference type="Proteomes" id="UP000809349">
    <property type="component" value="Unassembled WGS sequence"/>
</dbReference>
<dbReference type="EMBL" id="JAFBIL020000003">
    <property type="protein sequence ID" value="MBZ2207308.1"/>
    <property type="molecule type" value="Genomic_DNA"/>
</dbReference>
<dbReference type="PANTHER" id="PTHR40088:SF1">
    <property type="entry name" value="PECTATE LYASE PEL9"/>
    <property type="match status" value="1"/>
</dbReference>
<feature type="compositionally biased region" description="Pro residues" evidence="9">
    <location>
        <begin position="410"/>
        <end position="454"/>
    </location>
</feature>
<accession>A0ABS7SMB1</accession>
<dbReference type="InterPro" id="IPR011050">
    <property type="entry name" value="Pectin_lyase_fold/virulence"/>
</dbReference>
<protein>
    <submittedName>
        <fullName evidence="12">DUF1565 domain-containing protein</fullName>
    </submittedName>
</protein>
<evidence type="ECO:0000313" key="13">
    <source>
        <dbReference type="Proteomes" id="UP000809349"/>
    </source>
</evidence>
<keyword evidence="13" id="KW-1185">Reference proteome</keyword>
<dbReference type="InterPro" id="IPR011459">
    <property type="entry name" value="DUF1565"/>
</dbReference>
<dbReference type="InterPro" id="IPR039448">
    <property type="entry name" value="Beta_helix"/>
</dbReference>
<evidence type="ECO:0000256" key="3">
    <source>
        <dbReference type="ARBA" id="ARBA00022525"/>
    </source>
</evidence>
<evidence type="ECO:0000313" key="12">
    <source>
        <dbReference type="EMBL" id="MBZ2207308.1"/>
    </source>
</evidence>
<dbReference type="SMART" id="SM00710">
    <property type="entry name" value="PbH1"/>
    <property type="match status" value="8"/>
</dbReference>
<evidence type="ECO:0000256" key="4">
    <source>
        <dbReference type="ARBA" id="ARBA00022723"/>
    </source>
</evidence>
<evidence type="ECO:0000256" key="7">
    <source>
        <dbReference type="ARBA" id="ARBA00023239"/>
    </source>
</evidence>
<dbReference type="InterPro" id="IPR006626">
    <property type="entry name" value="PbH1"/>
</dbReference>
<comment type="caution">
    <text evidence="12">The sequence shown here is derived from an EMBL/GenBank/DDBJ whole genome shotgun (WGS) entry which is preliminary data.</text>
</comment>
<feature type="domain" description="DUF1565" evidence="10">
    <location>
        <begin position="466"/>
        <end position="503"/>
    </location>
</feature>
<dbReference type="Pfam" id="PF07602">
    <property type="entry name" value="DUF1565"/>
    <property type="match status" value="2"/>
</dbReference>
<proteinExistence type="inferred from homology"/>
<evidence type="ECO:0000256" key="9">
    <source>
        <dbReference type="SAM" id="MobiDB-lite"/>
    </source>
</evidence>
<dbReference type="PROSITE" id="PS51257">
    <property type="entry name" value="PROKAR_LIPOPROTEIN"/>
    <property type="match status" value="1"/>
</dbReference>
<dbReference type="RefSeq" id="WP_223467803.1">
    <property type="nucleotide sequence ID" value="NZ_JAFBIL020000003.1"/>
</dbReference>
<keyword evidence="6" id="KW-0106">Calcium</keyword>
<evidence type="ECO:0000256" key="6">
    <source>
        <dbReference type="ARBA" id="ARBA00022837"/>
    </source>
</evidence>
<reference evidence="12 13" key="2">
    <citation type="submission" date="2021-08" db="EMBL/GenBank/DDBJ databases">
        <title>Massilia sp. R798.</title>
        <authorList>
            <person name="Baek J.H."/>
            <person name="Jung H.S."/>
            <person name="Kim K.R."/>
            <person name="Jeon C.O."/>
        </authorList>
    </citation>
    <scope>NUCLEOTIDE SEQUENCE [LARGE SCALE GENOMIC DNA]</scope>
    <source>
        <strain evidence="12 13">R798</strain>
    </source>
</reference>
<comment type="subcellular location">
    <subcellularLocation>
        <location evidence="2">Secreted</location>
    </subcellularLocation>
</comment>
<feature type="domain" description="Right handed beta helix" evidence="11">
    <location>
        <begin position="167"/>
        <end position="329"/>
    </location>
</feature>
<evidence type="ECO:0000259" key="11">
    <source>
        <dbReference type="Pfam" id="PF13229"/>
    </source>
</evidence>
<evidence type="ECO:0000256" key="2">
    <source>
        <dbReference type="ARBA" id="ARBA00004613"/>
    </source>
</evidence>
<dbReference type="PANTHER" id="PTHR40088">
    <property type="entry name" value="PECTATE LYASE (EUROFUNG)"/>
    <property type="match status" value="1"/>
</dbReference>
<dbReference type="Pfam" id="PF13229">
    <property type="entry name" value="Beta_helix"/>
    <property type="match status" value="1"/>
</dbReference>
<keyword evidence="5" id="KW-0732">Signal</keyword>
<gene>
    <name evidence="12" type="ORF">I4X03_008545</name>
</gene>
<comment type="cofactor">
    <cofactor evidence="1">
        <name>Ca(2+)</name>
        <dbReference type="ChEBI" id="CHEBI:29108"/>
    </cofactor>
</comment>
<keyword evidence="7" id="KW-0456">Lyase</keyword>
<dbReference type="SUPFAM" id="SSF51126">
    <property type="entry name" value="Pectin lyase-like"/>
    <property type="match status" value="2"/>
</dbReference>
<dbReference type="InterPro" id="IPR059226">
    <property type="entry name" value="Choice_anch_Q_dom"/>
</dbReference>